<reference evidence="1" key="1">
    <citation type="submission" date="2014-09" db="EMBL/GenBank/DDBJ databases">
        <authorList>
            <person name="Magalhaes I.L.F."/>
            <person name="Oliveira U."/>
            <person name="Santos F.R."/>
            <person name="Vidigal T.H.D.A."/>
            <person name="Brescovit A.D."/>
            <person name="Santos A.J."/>
        </authorList>
    </citation>
    <scope>NUCLEOTIDE SEQUENCE</scope>
    <source>
        <tissue evidence="1">Shoot tissue taken approximately 20 cm above the soil surface</tissue>
    </source>
</reference>
<organism evidence="1">
    <name type="scientific">Arundo donax</name>
    <name type="common">Giant reed</name>
    <name type="synonym">Donax arundinaceus</name>
    <dbReference type="NCBI Taxonomy" id="35708"/>
    <lineage>
        <taxon>Eukaryota</taxon>
        <taxon>Viridiplantae</taxon>
        <taxon>Streptophyta</taxon>
        <taxon>Embryophyta</taxon>
        <taxon>Tracheophyta</taxon>
        <taxon>Spermatophyta</taxon>
        <taxon>Magnoliopsida</taxon>
        <taxon>Liliopsida</taxon>
        <taxon>Poales</taxon>
        <taxon>Poaceae</taxon>
        <taxon>PACMAD clade</taxon>
        <taxon>Arundinoideae</taxon>
        <taxon>Arundineae</taxon>
        <taxon>Arundo</taxon>
    </lineage>
</organism>
<accession>A0A0A9A7N4</accession>
<name>A0A0A9A7N4_ARUDO</name>
<reference evidence="1" key="2">
    <citation type="journal article" date="2015" name="Data Brief">
        <title>Shoot transcriptome of the giant reed, Arundo donax.</title>
        <authorList>
            <person name="Barrero R.A."/>
            <person name="Guerrero F.D."/>
            <person name="Moolhuijzen P."/>
            <person name="Goolsby J.A."/>
            <person name="Tidwell J."/>
            <person name="Bellgard S.E."/>
            <person name="Bellgard M.I."/>
        </authorList>
    </citation>
    <scope>NUCLEOTIDE SEQUENCE</scope>
    <source>
        <tissue evidence="1">Shoot tissue taken approximately 20 cm above the soil surface</tissue>
    </source>
</reference>
<protein>
    <submittedName>
        <fullName evidence="1">Uncharacterized protein</fullName>
    </submittedName>
</protein>
<sequence>MSVLIFPKLILHILKKFSPICYTILLLIDLKPFSSIAFHTEGRCSNPHGLLYVEIFEIIFTLVDPYLGTFTFKLREGHNGKSISRESMPVASVMLVIMKRMVPWFTMRLMIMPLKWMLALRCEVSWAFLWRILHLTHSL</sequence>
<evidence type="ECO:0000313" key="1">
    <source>
        <dbReference type="EMBL" id="JAD45963.1"/>
    </source>
</evidence>
<proteinExistence type="predicted"/>
<dbReference type="AlphaFoldDB" id="A0A0A9A7N4"/>
<dbReference type="EMBL" id="GBRH01251932">
    <property type="protein sequence ID" value="JAD45963.1"/>
    <property type="molecule type" value="Transcribed_RNA"/>
</dbReference>